<evidence type="ECO:0000313" key="1">
    <source>
        <dbReference type="EMBL" id="OJH35133.1"/>
    </source>
</evidence>
<reference evidence="2" key="1">
    <citation type="submission" date="2016-11" db="EMBL/GenBank/DDBJ databases">
        <authorList>
            <person name="Shukria A."/>
            <person name="Stevens D.C."/>
        </authorList>
    </citation>
    <scope>NUCLEOTIDE SEQUENCE [LARGE SCALE GENOMIC DNA]</scope>
    <source>
        <strain evidence="2">Cbfe23</strain>
    </source>
</reference>
<dbReference type="Proteomes" id="UP000182229">
    <property type="component" value="Unassembled WGS sequence"/>
</dbReference>
<comment type="caution">
    <text evidence="1">The sequence shown here is derived from an EMBL/GenBank/DDBJ whole genome shotgun (WGS) entry which is preliminary data.</text>
</comment>
<protein>
    <recommendedName>
        <fullName evidence="3">Aminoglycoside phosphotransferase domain-containing protein</fullName>
    </recommendedName>
</protein>
<evidence type="ECO:0000313" key="2">
    <source>
        <dbReference type="Proteomes" id="UP000182229"/>
    </source>
</evidence>
<reference evidence="1 2" key="2">
    <citation type="submission" date="2016-12" db="EMBL/GenBank/DDBJ databases">
        <title>Draft Genome Sequence of Cystobacter ferrugineus Strain Cbfe23.</title>
        <authorList>
            <person name="Akbar S."/>
            <person name="Dowd S.E."/>
            <person name="Stevens D.C."/>
        </authorList>
    </citation>
    <scope>NUCLEOTIDE SEQUENCE [LARGE SCALE GENOMIC DNA]</scope>
    <source>
        <strain evidence="1 2">Cbfe23</strain>
    </source>
</reference>
<accession>A0A1L9AZ01</accession>
<dbReference type="AlphaFoldDB" id="A0A1L9AZ01"/>
<dbReference type="STRING" id="83449.BON30_39405"/>
<evidence type="ECO:0008006" key="3">
    <source>
        <dbReference type="Google" id="ProtNLM"/>
    </source>
</evidence>
<proteinExistence type="predicted"/>
<dbReference type="OrthoDB" id="5380378at2"/>
<name>A0A1L9AZ01_9BACT</name>
<dbReference type="EMBL" id="MPIN01000015">
    <property type="protein sequence ID" value="OJH35133.1"/>
    <property type="molecule type" value="Genomic_DNA"/>
</dbReference>
<dbReference type="RefSeq" id="WP_071903713.1">
    <property type="nucleotide sequence ID" value="NZ_MPIN01000015.1"/>
</dbReference>
<keyword evidence="2" id="KW-1185">Reference proteome</keyword>
<gene>
    <name evidence="1" type="ORF">BON30_39405</name>
</gene>
<sequence>MVRGARALSAVWSRPVLLTAPEPLETRPGLTLVRAQVRGGLVPGVLLKSFPDEPVRGFDDQAGAEFLTRRGLDASPRFLASDADARLFLLEEPGPGRTLEALLRAHDARAATAGVLATARLLGQLQARTLGSASDYELVRQALPPRPERVRMEEARGLLEREERLTRWLTAVGTRPFPGTHEELEAVARALADPGPLLAFTWGHPSPAGVWFTLGGPRLLDLGASGMRHALSDALPWLVSLPLPEELAARADTTYRVSLSPLCETAQVDSRWAHARATVALARTVHVLQGLHPRALEEDRPGAFPELSARATLLHHLARCRQWLAPIDAFPGLARTLEELETRLRERWSLAPFTWPALRQTDG</sequence>
<organism evidence="1 2">
    <name type="scientific">Cystobacter ferrugineus</name>
    <dbReference type="NCBI Taxonomy" id="83449"/>
    <lineage>
        <taxon>Bacteria</taxon>
        <taxon>Pseudomonadati</taxon>
        <taxon>Myxococcota</taxon>
        <taxon>Myxococcia</taxon>
        <taxon>Myxococcales</taxon>
        <taxon>Cystobacterineae</taxon>
        <taxon>Archangiaceae</taxon>
        <taxon>Cystobacter</taxon>
    </lineage>
</organism>